<protein>
    <recommendedName>
        <fullName evidence="9">CWH43-like N-terminal domain-containing protein</fullName>
    </recommendedName>
</protein>
<feature type="transmembrane region" description="Helical" evidence="8">
    <location>
        <begin position="167"/>
        <end position="185"/>
    </location>
</feature>
<evidence type="ECO:0000256" key="5">
    <source>
        <dbReference type="ARBA" id="ARBA00022989"/>
    </source>
</evidence>
<keyword evidence="5 8" id="KW-1133">Transmembrane helix</keyword>
<evidence type="ECO:0000313" key="11">
    <source>
        <dbReference type="Proteomes" id="UP000245609"/>
    </source>
</evidence>
<feature type="transmembrane region" description="Helical" evidence="8">
    <location>
        <begin position="99"/>
        <end position="120"/>
    </location>
</feature>
<comment type="subcellular location">
    <subcellularLocation>
        <location evidence="1">Golgi apparatus membrane</location>
        <topology evidence="1">Multi-pass membrane protein</topology>
    </subcellularLocation>
</comment>
<dbReference type="AlphaFoldDB" id="A0A2T9ZG65"/>
<keyword evidence="7 8" id="KW-0472">Membrane</keyword>
<evidence type="ECO:0000256" key="7">
    <source>
        <dbReference type="ARBA" id="ARBA00023136"/>
    </source>
</evidence>
<dbReference type="STRING" id="133381.A0A2T9ZG65"/>
<dbReference type="PANTHER" id="PTHR12892:SF11">
    <property type="entry name" value="POST-GPI ATTACHMENT TO PROTEINS FACTOR 2"/>
    <property type="match status" value="1"/>
</dbReference>
<evidence type="ECO:0000256" key="1">
    <source>
        <dbReference type="ARBA" id="ARBA00004653"/>
    </source>
</evidence>
<dbReference type="PANTHER" id="PTHR12892">
    <property type="entry name" value="FGF RECEPTOR ACTIVATING PROTEIN 1"/>
    <property type="match status" value="1"/>
</dbReference>
<keyword evidence="6" id="KW-0333">Golgi apparatus</keyword>
<dbReference type="GO" id="GO:0000139">
    <property type="term" value="C:Golgi membrane"/>
    <property type="evidence" value="ECO:0007669"/>
    <property type="project" value="UniProtKB-SubCell"/>
</dbReference>
<evidence type="ECO:0000313" key="10">
    <source>
        <dbReference type="EMBL" id="PVV03583.1"/>
    </source>
</evidence>
<evidence type="ECO:0000256" key="3">
    <source>
        <dbReference type="ARBA" id="ARBA00022502"/>
    </source>
</evidence>
<accession>A0A2T9ZG65</accession>
<evidence type="ECO:0000256" key="8">
    <source>
        <dbReference type="SAM" id="Phobius"/>
    </source>
</evidence>
<gene>
    <name evidence="10" type="ORF">BB560_001928</name>
</gene>
<feature type="domain" description="CWH43-like N-terminal" evidence="9">
    <location>
        <begin position="41"/>
        <end position="256"/>
    </location>
</feature>
<evidence type="ECO:0000259" key="9">
    <source>
        <dbReference type="Pfam" id="PF10277"/>
    </source>
</evidence>
<organism evidence="10 11">
    <name type="scientific">Smittium megazygosporum</name>
    <dbReference type="NCBI Taxonomy" id="133381"/>
    <lineage>
        <taxon>Eukaryota</taxon>
        <taxon>Fungi</taxon>
        <taxon>Fungi incertae sedis</taxon>
        <taxon>Zoopagomycota</taxon>
        <taxon>Kickxellomycotina</taxon>
        <taxon>Harpellomycetes</taxon>
        <taxon>Harpellales</taxon>
        <taxon>Legeriomycetaceae</taxon>
        <taxon>Smittium</taxon>
    </lineage>
</organism>
<dbReference type="EMBL" id="MBFS01000215">
    <property type="protein sequence ID" value="PVV03583.1"/>
    <property type="molecule type" value="Genomic_DNA"/>
</dbReference>
<dbReference type="GO" id="GO:0005789">
    <property type="term" value="C:endoplasmic reticulum membrane"/>
    <property type="evidence" value="ECO:0007669"/>
    <property type="project" value="TreeGrafter"/>
</dbReference>
<feature type="transmembrane region" description="Helical" evidence="8">
    <location>
        <begin position="136"/>
        <end position="155"/>
    </location>
</feature>
<reference evidence="10 11" key="1">
    <citation type="journal article" date="2018" name="MBio">
        <title>Comparative Genomics Reveals the Core Gene Toolbox for the Fungus-Insect Symbiosis.</title>
        <authorList>
            <person name="Wang Y."/>
            <person name="Stata M."/>
            <person name="Wang W."/>
            <person name="Stajich J.E."/>
            <person name="White M.M."/>
            <person name="Moncalvo J.M."/>
        </authorList>
    </citation>
    <scope>NUCLEOTIDE SEQUENCE [LARGE SCALE GENOMIC DNA]</scope>
    <source>
        <strain evidence="10 11">SC-DP-2</strain>
    </source>
</reference>
<dbReference type="GO" id="GO:0006506">
    <property type="term" value="P:GPI anchor biosynthetic process"/>
    <property type="evidence" value="ECO:0007669"/>
    <property type="project" value="UniProtKB-KW"/>
</dbReference>
<dbReference type="Proteomes" id="UP000245609">
    <property type="component" value="Unassembled WGS sequence"/>
</dbReference>
<dbReference type="Pfam" id="PF10277">
    <property type="entry name" value="Frag1"/>
    <property type="match status" value="1"/>
</dbReference>
<evidence type="ECO:0000256" key="6">
    <source>
        <dbReference type="ARBA" id="ARBA00023034"/>
    </source>
</evidence>
<dbReference type="OrthoDB" id="68581at2759"/>
<keyword evidence="4 8" id="KW-0812">Transmembrane</keyword>
<dbReference type="InterPro" id="IPR019402">
    <property type="entry name" value="CWH43_N"/>
</dbReference>
<comment type="similarity">
    <text evidence="2">Belongs to the PGAP2 family.</text>
</comment>
<feature type="transmembrane region" description="Helical" evidence="8">
    <location>
        <begin position="42"/>
        <end position="62"/>
    </location>
</feature>
<keyword evidence="11" id="KW-1185">Reference proteome</keyword>
<evidence type="ECO:0000256" key="2">
    <source>
        <dbReference type="ARBA" id="ARBA00007414"/>
    </source>
</evidence>
<dbReference type="InterPro" id="IPR039545">
    <property type="entry name" value="PGAP2"/>
</dbReference>
<comment type="caution">
    <text evidence="10">The sequence shown here is derived from an EMBL/GenBank/DDBJ whole genome shotgun (WGS) entry which is preliminary data.</text>
</comment>
<proteinExistence type="inferred from homology"/>
<name>A0A2T9ZG65_9FUNG</name>
<evidence type="ECO:0000256" key="4">
    <source>
        <dbReference type="ARBA" id="ARBA00022692"/>
    </source>
</evidence>
<sequence length="270" mass="30704">MVRISSGRNLLSEPSDSSAEDASLIFSTSQDSKNSLKINGGWISFFHTFFALSAFFSALIIGSKLHFLKIVKNEYYGYPDEWFPSVSASIGDRYPERNIFQILIALTCPFRLLLLFLWMYTTKYQVSSSRFKKSPVVLFVIGFVRTVTCGGWVYITSTDDHNIHDITMISYIVLTLPYMIMSTSSGKKLSYLSKINPPLAKKALKYRKITGFLFFGIIIPLIYFFLQHKIYKVAGEWSLIILDVLFDAISIYEFSAIEMSISTTSGFNSE</sequence>
<feature type="transmembrane region" description="Helical" evidence="8">
    <location>
        <begin position="206"/>
        <end position="225"/>
    </location>
</feature>
<keyword evidence="3" id="KW-0337">GPI-anchor biosynthesis</keyword>